<dbReference type="PANTHER" id="PTHR22845">
    <property type="entry name" value="APOPTOTIC PROTEASE-ACTIVATING FACTOR 1"/>
    <property type="match status" value="1"/>
</dbReference>
<dbReference type="Gene3D" id="1.10.10.10">
    <property type="entry name" value="Winged helix-like DNA-binding domain superfamily/Winged helix DNA-binding domain"/>
    <property type="match status" value="1"/>
</dbReference>
<dbReference type="SMART" id="SM00320">
    <property type="entry name" value="WD40"/>
    <property type="match status" value="2"/>
</dbReference>
<dbReference type="SUPFAM" id="SSF50998">
    <property type="entry name" value="Quinoprotein alcohol dehydrogenase-like"/>
    <property type="match status" value="1"/>
</dbReference>
<dbReference type="PROSITE" id="PS50082">
    <property type="entry name" value="WD_REPEATS_2"/>
    <property type="match status" value="2"/>
</dbReference>
<feature type="domain" description="NB-ARC" evidence="6">
    <location>
        <begin position="93"/>
        <end position="214"/>
    </location>
</feature>
<name>A0ABV3B2R3_9ACTN</name>
<protein>
    <submittedName>
        <fullName evidence="7">NB-ARC domain-containing protein</fullName>
    </submittedName>
</protein>
<keyword evidence="8" id="KW-1185">Reference proteome</keyword>
<dbReference type="InterPro" id="IPR002182">
    <property type="entry name" value="NB-ARC"/>
</dbReference>
<reference evidence="7 8" key="1">
    <citation type="submission" date="2024-06" db="EMBL/GenBank/DDBJ databases">
        <title>The Natural Products Discovery Center: Release of the First 8490 Sequenced Strains for Exploring Actinobacteria Biosynthetic Diversity.</title>
        <authorList>
            <person name="Kalkreuter E."/>
            <person name="Kautsar S.A."/>
            <person name="Yang D."/>
            <person name="Bader C.D."/>
            <person name="Teijaro C.N."/>
            <person name="Fluegel L."/>
            <person name="Davis C.M."/>
            <person name="Simpson J.R."/>
            <person name="Lauterbach L."/>
            <person name="Steele A.D."/>
            <person name="Gui C."/>
            <person name="Meng S."/>
            <person name="Li G."/>
            <person name="Viehrig K."/>
            <person name="Ye F."/>
            <person name="Su P."/>
            <person name="Kiefer A.F."/>
            <person name="Nichols A."/>
            <person name="Cepeda A.J."/>
            <person name="Yan W."/>
            <person name="Fan B."/>
            <person name="Jiang Y."/>
            <person name="Adhikari A."/>
            <person name="Zheng C.-J."/>
            <person name="Schuster L."/>
            <person name="Cowan T.M."/>
            <person name="Smanski M.J."/>
            <person name="Chevrette M.G."/>
            <person name="De Carvalho L.P.S."/>
            <person name="Shen B."/>
        </authorList>
    </citation>
    <scope>NUCLEOTIDE SEQUENCE [LARGE SCALE GENOMIC DNA]</scope>
    <source>
        <strain evidence="7 8">NPDC046851</strain>
    </source>
</reference>
<evidence type="ECO:0000256" key="2">
    <source>
        <dbReference type="ARBA" id="ARBA00022703"/>
    </source>
</evidence>
<evidence type="ECO:0000256" key="1">
    <source>
        <dbReference type="ARBA" id="ARBA00022574"/>
    </source>
</evidence>
<dbReference type="Proteomes" id="UP001551189">
    <property type="component" value="Unassembled WGS sequence"/>
</dbReference>
<evidence type="ECO:0000256" key="5">
    <source>
        <dbReference type="SAM" id="MobiDB-lite"/>
    </source>
</evidence>
<sequence length="1351" mass="145839">MTVWVGIPINMLSDLVPARYSDDLGLWLGVSGAACGALWVIGLQIERLRSSEGAAAPLFDVPAHEYWVPRDELNLLVTAVLRRQPGSAVAITTALHGAGGFGKTTLARALCEDRQIRKRFPGGIAWVTVGQDASAADLAQAIGALTVRLGGANLPTSDLEQAGLHLAHVLEKRPAFLLIVDDVWTETQLRPFLHGGPKCTRLITTRSRKVLPWHVETVEVDQMTSQAASRLLGFRIPGMAPGHRSDLLQLTGRWPLLLSLVNGALRERAEYGEDLDAAAAEVIARLKAAGPTALDVQDVTSRDRAVHATIGYSLDPLGEEVRDRFLELGVFAEDTAIPLTVVASLWAARAGMSGGSTADLCRRLAARSLVRLSGASLELHDVIRDYARAELGPHRLRQVHLSLLDGNRDGLPWWELPADPDYLVRHLAEHLHAAGRRDELAAVVTDPRWVDRRVRLFGPVAAEADLALAGTPLALQLAGALPKIAFLLEPRSPDSVLTSTLLARLYDLVPDAAHALAGYRAELRSPWTRHRWPLPGRPDTRLIRELPGHGCEVTSVAISPQGWVASAAGDGSVRIWELDGSQIAAIDSDRGREDLGLAISPSGDWFLTASEAGTVRFWDRDGRLLGPVAFLDVDRLCFSPDGRWLVLADVYGETAVWRTDGTHVTLPRPETSGVVGLAVIPGLDAFLTLEVSGRVRRWGSDGRLQATLVDHQEHASCNRGYAAGRIRTRSQRRRLGWRLLATPFLAVVLGMGIADRIRVVRRVLTWSGLGVGARLAALTGWLPPLLTSPGMRAGWERSRHEWARPAYWTGTEHVVQAWNPIAVSAEGSLFAVCDNTAGVQIRTIDGAPSGQVTVSADVHRTVRFMPSEQLLPAEVWDPDVHSYPFRLDKPISLADFSACSTPELLLTRDADANVQVHPVGAAGTTPVGQGWQGTRVPPDIVAVDSARNAGAIRNGNRVQLFRLAAADQEQSTAWTAGVRWAVPVDGDRIALFTADGGMQIRSPDGAPVRQLRLDRHDLAHLPLVSPDASWCAGNDSTGGVRLWDGEGRLRRVIPDARTGGVGPGGGWLALLTGSVREPVLILNPDGGERFRLSAPRPTDPESPPPRYDHLLISPQGDWLACWGEDTGIPHWKLAEPLGPVPAAGPVQPGDAAAFSPDGSRLAAWGRRQGVILCERQGDTGDLVPGSAETRRLLFAHDSRWFAHTHIPAERTWEKAVTVIRHPDGRERATLDKALRALTPDGRIVTGADYDSALSFWDADGTLQSTVNTPDGWLADDPVLSPDAALLAAMGNDGTLRIADTHSGDWLTGIRLEGPLTHITWFPDGSGLYGIGPLGLYGIDLVLPRRAVPGVS</sequence>
<accession>A0ABV3B2R3</accession>
<feature type="repeat" description="WD" evidence="4">
    <location>
        <begin position="546"/>
        <end position="586"/>
    </location>
</feature>
<keyword evidence="1 4" id="KW-0853">WD repeat</keyword>
<dbReference type="EMBL" id="JBEYXT010000104">
    <property type="protein sequence ID" value="MEU6803705.1"/>
    <property type="molecule type" value="Genomic_DNA"/>
</dbReference>
<comment type="caution">
    <text evidence="7">The sequence shown here is derived from an EMBL/GenBank/DDBJ whole genome shotgun (WGS) entry which is preliminary data.</text>
</comment>
<evidence type="ECO:0000256" key="3">
    <source>
        <dbReference type="ARBA" id="ARBA00022737"/>
    </source>
</evidence>
<dbReference type="SUPFAM" id="SSF101898">
    <property type="entry name" value="NHL repeat"/>
    <property type="match status" value="1"/>
</dbReference>
<dbReference type="PANTHER" id="PTHR22845:SF5">
    <property type="entry name" value="APOPTOTIC PROTEASE-ACTIVATING FACTOR 1"/>
    <property type="match status" value="1"/>
</dbReference>
<feature type="repeat" description="WD" evidence="4">
    <location>
        <begin position="597"/>
        <end position="619"/>
    </location>
</feature>
<dbReference type="Gene3D" id="1.25.40.370">
    <property type="match status" value="1"/>
</dbReference>
<evidence type="ECO:0000313" key="7">
    <source>
        <dbReference type="EMBL" id="MEU6803705.1"/>
    </source>
</evidence>
<keyword evidence="3" id="KW-0677">Repeat</keyword>
<dbReference type="InterPro" id="IPR027417">
    <property type="entry name" value="P-loop_NTPase"/>
</dbReference>
<dbReference type="RefSeq" id="WP_359697738.1">
    <property type="nucleotide sequence ID" value="NZ_JBEYXT010000104.1"/>
</dbReference>
<organism evidence="7 8">
    <name type="scientific">Streptomyces neyagawaensis</name>
    <dbReference type="NCBI Taxonomy" id="42238"/>
    <lineage>
        <taxon>Bacteria</taxon>
        <taxon>Bacillati</taxon>
        <taxon>Actinomycetota</taxon>
        <taxon>Actinomycetes</taxon>
        <taxon>Kitasatosporales</taxon>
        <taxon>Streptomycetaceae</taxon>
        <taxon>Streptomyces</taxon>
    </lineage>
</organism>
<dbReference type="InterPro" id="IPR011047">
    <property type="entry name" value="Quinoprotein_ADH-like_sf"/>
</dbReference>
<dbReference type="InterPro" id="IPR036388">
    <property type="entry name" value="WH-like_DNA-bd_sf"/>
</dbReference>
<keyword evidence="2" id="KW-0053">Apoptosis</keyword>
<dbReference type="InterPro" id="IPR015943">
    <property type="entry name" value="WD40/YVTN_repeat-like_dom_sf"/>
</dbReference>
<evidence type="ECO:0000259" key="6">
    <source>
        <dbReference type="Pfam" id="PF00931"/>
    </source>
</evidence>
<feature type="region of interest" description="Disordered" evidence="5">
    <location>
        <begin position="1086"/>
        <end position="1105"/>
    </location>
</feature>
<dbReference type="PROSITE" id="PS50294">
    <property type="entry name" value="WD_REPEATS_REGION"/>
    <property type="match status" value="1"/>
</dbReference>
<proteinExistence type="predicted"/>
<gene>
    <name evidence="7" type="ORF">ABZ931_22225</name>
</gene>
<dbReference type="Pfam" id="PF00931">
    <property type="entry name" value="NB-ARC"/>
    <property type="match status" value="1"/>
</dbReference>
<dbReference type="InterPro" id="IPR001680">
    <property type="entry name" value="WD40_rpt"/>
</dbReference>
<dbReference type="InterPro" id="IPR019775">
    <property type="entry name" value="WD40_repeat_CS"/>
</dbReference>
<dbReference type="SUPFAM" id="SSF52540">
    <property type="entry name" value="P-loop containing nucleoside triphosphate hydrolases"/>
    <property type="match status" value="1"/>
</dbReference>
<dbReference type="PROSITE" id="PS00678">
    <property type="entry name" value="WD_REPEATS_1"/>
    <property type="match status" value="1"/>
</dbReference>
<dbReference type="Pfam" id="PF00400">
    <property type="entry name" value="WD40"/>
    <property type="match status" value="2"/>
</dbReference>
<evidence type="ECO:0000256" key="4">
    <source>
        <dbReference type="PROSITE-ProRule" id="PRU00221"/>
    </source>
</evidence>
<evidence type="ECO:0000313" key="8">
    <source>
        <dbReference type="Proteomes" id="UP001551189"/>
    </source>
</evidence>
<dbReference type="Gene3D" id="2.130.10.10">
    <property type="entry name" value="YVTN repeat-like/Quinoprotein amine dehydrogenase"/>
    <property type="match status" value="3"/>
</dbReference>
<dbReference type="Gene3D" id="3.40.50.300">
    <property type="entry name" value="P-loop containing nucleotide triphosphate hydrolases"/>
    <property type="match status" value="1"/>
</dbReference>
<dbReference type="PRINTS" id="PR00364">
    <property type="entry name" value="DISEASERSIST"/>
</dbReference>